<comment type="caution">
    <text evidence="8">The sequence shown here is derived from an EMBL/GenBank/DDBJ whole genome shotgun (WGS) entry which is preliminary data.</text>
</comment>
<feature type="transmembrane region" description="Helical" evidence="6">
    <location>
        <begin position="20"/>
        <end position="42"/>
    </location>
</feature>
<dbReference type="EMBL" id="JASUBT010000007">
    <property type="protein sequence ID" value="MDL4936298.1"/>
    <property type="molecule type" value="Genomic_DNA"/>
</dbReference>
<evidence type="ECO:0000313" key="9">
    <source>
        <dbReference type="Proteomes" id="UP001241571"/>
    </source>
</evidence>
<evidence type="ECO:0000256" key="6">
    <source>
        <dbReference type="SAM" id="Phobius"/>
    </source>
</evidence>
<evidence type="ECO:0000256" key="4">
    <source>
        <dbReference type="ARBA" id="ARBA00022989"/>
    </source>
</evidence>
<feature type="transmembrane region" description="Helical" evidence="6">
    <location>
        <begin position="161"/>
        <end position="180"/>
    </location>
</feature>
<evidence type="ECO:0000256" key="3">
    <source>
        <dbReference type="ARBA" id="ARBA00022692"/>
    </source>
</evidence>
<dbReference type="CDD" id="cd17332">
    <property type="entry name" value="MFS_MelB_like"/>
    <property type="match status" value="1"/>
</dbReference>
<evidence type="ECO:0000256" key="1">
    <source>
        <dbReference type="ARBA" id="ARBA00004651"/>
    </source>
</evidence>
<accession>A0ABD4ZUD3</accession>
<dbReference type="PANTHER" id="PTHR11328:SF24">
    <property type="entry name" value="MAJOR FACILITATOR SUPERFAMILY (MFS) PROFILE DOMAIN-CONTAINING PROTEIN"/>
    <property type="match status" value="1"/>
</dbReference>
<dbReference type="RefSeq" id="WP_103300375.1">
    <property type="nucleotide sequence ID" value="NZ_CP078505.1"/>
</dbReference>
<dbReference type="PROSITE" id="PS50850">
    <property type="entry name" value="MFS"/>
    <property type="match status" value="1"/>
</dbReference>
<protein>
    <submittedName>
        <fullName evidence="8">MFS transporter</fullName>
    </submittedName>
</protein>
<feature type="transmembrane region" description="Helical" evidence="6">
    <location>
        <begin position="303"/>
        <end position="322"/>
    </location>
</feature>
<reference evidence="8 9" key="1">
    <citation type="submission" date="2023-06" db="EMBL/GenBank/DDBJ databases">
        <title>Acute promotion of culturable opportunistic pathogens and persistent increase of antibiotic resistance following antibiotic exposure in mouse gut microbiota.</title>
        <authorList>
            <person name="Li L."/>
            <person name="Wang B."/>
            <person name="Sun Y."/>
            <person name="Wang M."/>
            <person name="Xu H."/>
        </authorList>
    </citation>
    <scope>NUCLEOTIDE SEQUENCE [LARGE SCALE GENOMIC DNA]</scope>
    <source>
        <strain evidence="8 9">CRI2_2</strain>
    </source>
</reference>
<dbReference type="InterPro" id="IPR001927">
    <property type="entry name" value="Na/Gal_symport"/>
</dbReference>
<keyword evidence="4 6" id="KW-1133">Transmembrane helix</keyword>
<dbReference type="Pfam" id="PF13347">
    <property type="entry name" value="MFS_2"/>
    <property type="match status" value="1"/>
</dbReference>
<feature type="transmembrane region" description="Helical" evidence="6">
    <location>
        <begin position="89"/>
        <end position="112"/>
    </location>
</feature>
<evidence type="ECO:0000256" key="5">
    <source>
        <dbReference type="ARBA" id="ARBA00023136"/>
    </source>
</evidence>
<feature type="transmembrane region" description="Helical" evidence="6">
    <location>
        <begin position="54"/>
        <end position="77"/>
    </location>
</feature>
<feature type="domain" description="Major facilitator superfamily (MFS) profile" evidence="7">
    <location>
        <begin position="1"/>
        <end position="438"/>
    </location>
</feature>
<dbReference type="GO" id="GO:0005886">
    <property type="term" value="C:plasma membrane"/>
    <property type="evidence" value="ECO:0007669"/>
    <property type="project" value="UniProtKB-SubCell"/>
</dbReference>
<dbReference type="PANTHER" id="PTHR11328">
    <property type="entry name" value="MAJOR FACILITATOR SUPERFAMILY DOMAIN-CONTAINING PROTEIN"/>
    <property type="match status" value="1"/>
</dbReference>
<keyword evidence="5 6" id="KW-0472">Membrane</keyword>
<dbReference type="SUPFAM" id="SSF103473">
    <property type="entry name" value="MFS general substrate transporter"/>
    <property type="match status" value="1"/>
</dbReference>
<feature type="transmembrane region" description="Helical" evidence="6">
    <location>
        <begin position="192"/>
        <end position="212"/>
    </location>
</feature>
<comment type="subcellular location">
    <subcellularLocation>
        <location evidence="1">Cell membrane</location>
        <topology evidence="1">Multi-pass membrane protein</topology>
    </subcellularLocation>
</comment>
<dbReference type="Gene3D" id="1.20.1250.20">
    <property type="entry name" value="MFS general substrate transporter like domains"/>
    <property type="match status" value="2"/>
</dbReference>
<evidence type="ECO:0000256" key="2">
    <source>
        <dbReference type="ARBA" id="ARBA00022448"/>
    </source>
</evidence>
<sequence>MEAMHIKHTNKPISKWRQRIGYGISDLACNLIWQMISLYLLFFYTDIMKISPAAISLMFVLTRFFDGVTDLIVGYLIDQTNTRWGKSRPYFLFGAIPFALFAFLCFNVPNISDNGKLIYAYVTYFGLSLAYTIVNVPMASILPSLTSDASERTALSTSRKFFGFLGATIVSSSAMILVNLWGNGDQALGFKWVMALFGVIGCLLMFGTFFNVRETVPVSEKRVTVREVYSSLKQNKPWLIFALNILFMWTGYFIQTGALVYYFQVVIGSTTLSVTVATIMSVVSMIANFFVPFLASKMGKRNLYIVSSIVQLLGCALIFLAGNHSLEILIGAVVSGLGYGIKESIYFSMQADPVDYGIWKTGINVSGSLSAINGFLGKVAQAIAGGVAGALLAWGSYNPNKAIQSEQAVLAIKAMYLYVPMLLILCSIVTMLFYRLDTMYPMIEKELAEGKTQSDQG</sequence>
<dbReference type="Proteomes" id="UP001241571">
    <property type="component" value="Unassembled WGS sequence"/>
</dbReference>
<evidence type="ECO:0000259" key="7">
    <source>
        <dbReference type="PROSITE" id="PS50850"/>
    </source>
</evidence>
<feature type="transmembrane region" description="Helical" evidence="6">
    <location>
        <begin position="415"/>
        <end position="434"/>
    </location>
</feature>
<gene>
    <name evidence="8" type="ORF">QRX88_11280</name>
</gene>
<dbReference type="NCBIfam" id="TIGR00792">
    <property type="entry name" value="gph"/>
    <property type="match status" value="1"/>
</dbReference>
<organism evidence="8 9">
    <name type="scientific">Enterococcus gallinarum</name>
    <dbReference type="NCBI Taxonomy" id="1353"/>
    <lineage>
        <taxon>Bacteria</taxon>
        <taxon>Bacillati</taxon>
        <taxon>Bacillota</taxon>
        <taxon>Bacilli</taxon>
        <taxon>Lactobacillales</taxon>
        <taxon>Enterococcaceae</taxon>
        <taxon>Enterococcus</taxon>
    </lineage>
</organism>
<keyword evidence="2" id="KW-0813">Transport</keyword>
<dbReference type="InterPro" id="IPR039672">
    <property type="entry name" value="MFS_2"/>
</dbReference>
<evidence type="ECO:0000313" key="8">
    <source>
        <dbReference type="EMBL" id="MDL4936298.1"/>
    </source>
</evidence>
<name>A0ABD4ZUD3_ENTGA</name>
<keyword evidence="3 6" id="KW-0812">Transmembrane</keyword>
<dbReference type="InterPro" id="IPR036259">
    <property type="entry name" value="MFS_trans_sf"/>
</dbReference>
<feature type="transmembrane region" description="Helical" evidence="6">
    <location>
        <begin position="328"/>
        <end position="349"/>
    </location>
</feature>
<feature type="transmembrane region" description="Helical" evidence="6">
    <location>
        <begin position="118"/>
        <end position="140"/>
    </location>
</feature>
<proteinExistence type="predicted"/>
<dbReference type="InterPro" id="IPR020846">
    <property type="entry name" value="MFS_dom"/>
</dbReference>
<feature type="transmembrane region" description="Helical" evidence="6">
    <location>
        <begin position="238"/>
        <end position="255"/>
    </location>
</feature>
<feature type="transmembrane region" description="Helical" evidence="6">
    <location>
        <begin position="261"/>
        <end position="291"/>
    </location>
</feature>
<dbReference type="AlphaFoldDB" id="A0ABD4ZUD3"/>
<feature type="transmembrane region" description="Helical" evidence="6">
    <location>
        <begin position="370"/>
        <end position="395"/>
    </location>
</feature>